<evidence type="ECO:0000313" key="3">
    <source>
        <dbReference type="Proteomes" id="UP001224890"/>
    </source>
</evidence>
<name>A0AAJ0AKM5_9PEZI</name>
<dbReference type="EMBL" id="JAHMHR010000020">
    <property type="protein sequence ID" value="KAK1675633.1"/>
    <property type="molecule type" value="Genomic_DNA"/>
</dbReference>
<dbReference type="AlphaFoldDB" id="A0AAJ0AKM5"/>
<dbReference type="GeneID" id="85450107"/>
<protein>
    <submittedName>
        <fullName evidence="2">Uncharacterized protein</fullName>
    </submittedName>
</protein>
<proteinExistence type="predicted"/>
<keyword evidence="3" id="KW-1185">Reference proteome</keyword>
<gene>
    <name evidence="2" type="ORF">BDP55DRAFT_145725</name>
</gene>
<comment type="caution">
    <text evidence="2">The sequence shown here is derived from an EMBL/GenBank/DDBJ whole genome shotgun (WGS) entry which is preliminary data.</text>
</comment>
<evidence type="ECO:0000313" key="2">
    <source>
        <dbReference type="EMBL" id="KAK1675633.1"/>
    </source>
</evidence>
<evidence type="ECO:0000256" key="1">
    <source>
        <dbReference type="SAM" id="Phobius"/>
    </source>
</evidence>
<keyword evidence="1" id="KW-0472">Membrane</keyword>
<keyword evidence="1" id="KW-1133">Transmembrane helix</keyword>
<feature type="transmembrane region" description="Helical" evidence="1">
    <location>
        <begin position="179"/>
        <end position="200"/>
    </location>
</feature>
<dbReference type="RefSeq" id="XP_060429636.1">
    <property type="nucleotide sequence ID" value="XM_060565581.1"/>
</dbReference>
<accession>A0AAJ0AKM5</accession>
<feature type="transmembrane region" description="Helical" evidence="1">
    <location>
        <begin position="143"/>
        <end position="167"/>
    </location>
</feature>
<reference evidence="2" key="1">
    <citation type="submission" date="2021-06" db="EMBL/GenBank/DDBJ databases">
        <title>Comparative genomics, transcriptomics and evolutionary studies reveal genomic signatures of adaptation to plant cell wall in hemibiotrophic fungi.</title>
        <authorList>
            <consortium name="DOE Joint Genome Institute"/>
            <person name="Baroncelli R."/>
            <person name="Diaz J.F."/>
            <person name="Benocci T."/>
            <person name="Peng M."/>
            <person name="Battaglia E."/>
            <person name="Haridas S."/>
            <person name="Andreopoulos W."/>
            <person name="Labutti K."/>
            <person name="Pangilinan J."/>
            <person name="Floch G.L."/>
            <person name="Makela M.R."/>
            <person name="Henrissat B."/>
            <person name="Grigoriev I.V."/>
            <person name="Crouch J.A."/>
            <person name="De Vries R.P."/>
            <person name="Sukno S.A."/>
            <person name="Thon M.R."/>
        </authorList>
    </citation>
    <scope>NUCLEOTIDE SEQUENCE</scope>
    <source>
        <strain evidence="2">CBS 193.32</strain>
    </source>
</reference>
<keyword evidence="1" id="KW-0812">Transmembrane</keyword>
<sequence length="241" mass="27728">MLGTAIFCRIQSTRTRVGSEAARLGMLLFVTNLGSEGMLLLHLHQIPKREEKRKADTTVTRETPQVTPLSSLKRKVVSHIQPSCLEASVNREARLFTYLRTHETGIGVGRHKTARNCGIFGPSWFELFRLELSLSLPVLIRRYWVGSWGFDWTSFFLFPFFLYVLWARKQAEAMYCPPYHVWIVVWIPGIRFFFGSGLCFHPFLPSSRRQSILGFGRQAQPKADETTPYPIRSDLVPWAYG</sequence>
<organism evidence="2 3">
    <name type="scientific">Colletotrichum godetiae</name>
    <dbReference type="NCBI Taxonomy" id="1209918"/>
    <lineage>
        <taxon>Eukaryota</taxon>
        <taxon>Fungi</taxon>
        <taxon>Dikarya</taxon>
        <taxon>Ascomycota</taxon>
        <taxon>Pezizomycotina</taxon>
        <taxon>Sordariomycetes</taxon>
        <taxon>Hypocreomycetidae</taxon>
        <taxon>Glomerellales</taxon>
        <taxon>Glomerellaceae</taxon>
        <taxon>Colletotrichum</taxon>
        <taxon>Colletotrichum acutatum species complex</taxon>
    </lineage>
</organism>
<dbReference type="Proteomes" id="UP001224890">
    <property type="component" value="Unassembled WGS sequence"/>
</dbReference>